<dbReference type="EMBL" id="VSSQ01000056">
    <property type="protein sequence ID" value="MPL71071.1"/>
    <property type="molecule type" value="Genomic_DNA"/>
</dbReference>
<dbReference type="AlphaFoldDB" id="A0A644TZK4"/>
<dbReference type="InterPro" id="IPR036165">
    <property type="entry name" value="YefM-like_sf"/>
</dbReference>
<dbReference type="PANTHER" id="PTHR33713">
    <property type="entry name" value="ANTITOXIN YAFN-RELATED"/>
    <property type="match status" value="1"/>
</dbReference>
<dbReference type="PANTHER" id="PTHR33713:SF10">
    <property type="entry name" value="ANTITOXIN YAFN"/>
    <property type="match status" value="1"/>
</dbReference>
<accession>A0A644TZK4</accession>
<protein>
    <submittedName>
        <fullName evidence="2">Antitoxin YafN</fullName>
    </submittedName>
</protein>
<comment type="similarity">
    <text evidence="1">Belongs to the phD/YefM antitoxin family.</text>
</comment>
<dbReference type="InterPro" id="IPR051405">
    <property type="entry name" value="phD/YefM_antitoxin"/>
</dbReference>
<proteinExistence type="inferred from homology"/>
<dbReference type="InterPro" id="IPR006442">
    <property type="entry name" value="Antitoxin_Phd/YefM"/>
</dbReference>
<evidence type="ECO:0000256" key="1">
    <source>
        <dbReference type="ARBA" id="ARBA00009981"/>
    </source>
</evidence>
<comment type="caution">
    <text evidence="2">The sequence shown here is derived from an EMBL/GenBank/DDBJ whole genome shotgun (WGS) entry which is preliminary data.</text>
</comment>
<sequence>MDSIHSNITVSVTELKRNFANVLATAKDAPVAVLNHNKPEAYLLSAKHYEEILGILEDLEDRKIVEKREDGPFVKVTLDEL</sequence>
<evidence type="ECO:0000313" key="2">
    <source>
        <dbReference type="EMBL" id="MPL71071.1"/>
    </source>
</evidence>
<dbReference type="Gene3D" id="3.40.1620.10">
    <property type="entry name" value="YefM-like domain"/>
    <property type="match status" value="1"/>
</dbReference>
<dbReference type="Pfam" id="PF02604">
    <property type="entry name" value="PhdYeFM_antitox"/>
    <property type="match status" value="1"/>
</dbReference>
<dbReference type="SUPFAM" id="SSF143120">
    <property type="entry name" value="YefM-like"/>
    <property type="match status" value="1"/>
</dbReference>
<name>A0A644TZK4_9ZZZZ</name>
<organism evidence="2">
    <name type="scientific">bioreactor metagenome</name>
    <dbReference type="NCBI Taxonomy" id="1076179"/>
    <lineage>
        <taxon>unclassified sequences</taxon>
        <taxon>metagenomes</taxon>
        <taxon>ecological metagenomes</taxon>
    </lineage>
</organism>
<reference evidence="2" key="1">
    <citation type="submission" date="2019-08" db="EMBL/GenBank/DDBJ databases">
        <authorList>
            <person name="Kucharzyk K."/>
            <person name="Murdoch R.W."/>
            <person name="Higgins S."/>
            <person name="Loffler F."/>
        </authorList>
    </citation>
    <scope>NUCLEOTIDE SEQUENCE</scope>
</reference>
<dbReference type="NCBIfam" id="TIGR01552">
    <property type="entry name" value="phd_fam"/>
    <property type="match status" value="1"/>
</dbReference>
<gene>
    <name evidence="2" type="primary">yafN</name>
    <name evidence="2" type="ORF">SDC9_16839</name>
</gene>